<dbReference type="Proteomes" id="UP000178377">
    <property type="component" value="Unassembled WGS sequence"/>
</dbReference>
<dbReference type="GO" id="GO:0043456">
    <property type="term" value="P:regulation of pentose-phosphate shunt"/>
    <property type="evidence" value="ECO:0007669"/>
    <property type="project" value="TreeGrafter"/>
</dbReference>
<protein>
    <recommendedName>
        <fullName evidence="6">Phosphoglycerate mutase</fullName>
    </recommendedName>
</protein>
<dbReference type="GO" id="GO:0045820">
    <property type="term" value="P:negative regulation of glycolytic process"/>
    <property type="evidence" value="ECO:0007669"/>
    <property type="project" value="TreeGrafter"/>
</dbReference>
<evidence type="ECO:0008006" key="6">
    <source>
        <dbReference type="Google" id="ProtNLM"/>
    </source>
</evidence>
<proteinExistence type="predicted"/>
<dbReference type="PANTHER" id="PTHR46517">
    <property type="entry name" value="FRUCTOSE-2,6-BISPHOSPHATASE TIGAR"/>
    <property type="match status" value="1"/>
</dbReference>
<dbReference type="InterPro" id="IPR013078">
    <property type="entry name" value="His_Pase_superF_clade-1"/>
</dbReference>
<feature type="binding site" evidence="3">
    <location>
        <begin position="22"/>
        <end position="23"/>
    </location>
    <ligand>
        <name>substrate</name>
    </ligand>
</feature>
<dbReference type="SMART" id="SM00855">
    <property type="entry name" value="PGAM"/>
    <property type="match status" value="1"/>
</dbReference>
<evidence type="ECO:0000256" key="3">
    <source>
        <dbReference type="PIRSR" id="PIRSR613078-2"/>
    </source>
</evidence>
<dbReference type="InterPro" id="IPR051695">
    <property type="entry name" value="Phosphoglycerate_Mutase"/>
</dbReference>
<organism evidence="4 5">
    <name type="scientific">Candidatus Doudnabacteria bacterium RIFCSPHIGHO2_01_FULL_50_11</name>
    <dbReference type="NCBI Taxonomy" id="1817828"/>
    <lineage>
        <taxon>Bacteria</taxon>
        <taxon>Candidatus Doudnaibacteriota</taxon>
    </lineage>
</organism>
<evidence type="ECO:0000256" key="2">
    <source>
        <dbReference type="PIRSR" id="PIRSR613078-1"/>
    </source>
</evidence>
<dbReference type="AlphaFoldDB" id="A0A1F5PFK0"/>
<feature type="binding site" evidence="3">
    <location>
        <begin position="82"/>
        <end position="85"/>
    </location>
    <ligand>
        <name>substrate</name>
    </ligand>
</feature>
<dbReference type="GO" id="GO:0004331">
    <property type="term" value="F:fructose-2,6-bisphosphate 2-phosphatase activity"/>
    <property type="evidence" value="ECO:0007669"/>
    <property type="project" value="TreeGrafter"/>
</dbReference>
<evidence type="ECO:0000256" key="1">
    <source>
        <dbReference type="ARBA" id="ARBA00022801"/>
    </source>
</evidence>
<dbReference type="CDD" id="cd07067">
    <property type="entry name" value="HP_PGM_like"/>
    <property type="match status" value="1"/>
</dbReference>
<evidence type="ECO:0000313" key="5">
    <source>
        <dbReference type="Proteomes" id="UP000178377"/>
    </source>
</evidence>
<name>A0A1F5PFK0_9BACT</name>
<dbReference type="Pfam" id="PF00300">
    <property type="entry name" value="His_Phos_1"/>
    <property type="match status" value="1"/>
</dbReference>
<dbReference type="STRING" id="1817828.A2722_00920"/>
<gene>
    <name evidence="4" type="ORF">A2722_00920</name>
</gene>
<comment type="caution">
    <text evidence="4">The sequence shown here is derived from an EMBL/GenBank/DDBJ whole genome shotgun (WGS) entry which is preliminary data.</text>
</comment>
<feature type="active site" description="Proton donor/acceptor" evidence="2">
    <location>
        <position position="82"/>
    </location>
</feature>
<dbReference type="Gene3D" id="3.40.50.1240">
    <property type="entry name" value="Phosphoglycerate mutase-like"/>
    <property type="match status" value="1"/>
</dbReference>
<dbReference type="PANTHER" id="PTHR46517:SF1">
    <property type="entry name" value="FRUCTOSE-2,6-BISPHOSPHATASE TIGAR"/>
    <property type="match status" value="1"/>
</dbReference>
<keyword evidence="1" id="KW-0378">Hydrolase</keyword>
<reference evidence="4 5" key="1">
    <citation type="journal article" date="2016" name="Nat. Commun.">
        <title>Thousands of microbial genomes shed light on interconnected biogeochemical processes in an aquifer system.</title>
        <authorList>
            <person name="Anantharaman K."/>
            <person name="Brown C.T."/>
            <person name="Hug L.A."/>
            <person name="Sharon I."/>
            <person name="Castelle C.J."/>
            <person name="Probst A.J."/>
            <person name="Thomas B.C."/>
            <person name="Singh A."/>
            <person name="Wilkins M.J."/>
            <person name="Karaoz U."/>
            <person name="Brodie E.L."/>
            <person name="Williams K.H."/>
            <person name="Hubbard S.S."/>
            <person name="Banfield J.F."/>
        </authorList>
    </citation>
    <scope>NUCLEOTIDE SEQUENCE [LARGE SCALE GENOMIC DNA]</scope>
</reference>
<sequence>MAVTITYFVHGTTTDNERDLATGWLPGELSEKGKTQAKELGQRVSGQVYDVVFCSDLKRALDSAQLGFGRAYKIIPDERLRESDYGDFTQKSAKEFKDALVKYIDRPFPNGESYRDVEKRVADFLKFLKTIYDGKHVAIIAHQAPQLALDVLIKGKNWKQAIEEDWRRKKAWQPGWEYILT</sequence>
<feature type="active site" description="Tele-phosphohistidine intermediate" evidence="2">
    <location>
        <position position="10"/>
    </location>
</feature>
<dbReference type="EMBL" id="MFEO01000033">
    <property type="protein sequence ID" value="OGE88450.1"/>
    <property type="molecule type" value="Genomic_DNA"/>
</dbReference>
<dbReference type="GO" id="GO:0005829">
    <property type="term" value="C:cytosol"/>
    <property type="evidence" value="ECO:0007669"/>
    <property type="project" value="TreeGrafter"/>
</dbReference>
<accession>A0A1F5PFK0</accession>
<dbReference type="SUPFAM" id="SSF53254">
    <property type="entry name" value="Phosphoglycerate mutase-like"/>
    <property type="match status" value="1"/>
</dbReference>
<feature type="binding site" evidence="3">
    <location>
        <position position="59"/>
    </location>
    <ligand>
        <name>substrate</name>
    </ligand>
</feature>
<evidence type="ECO:0000313" key="4">
    <source>
        <dbReference type="EMBL" id="OGE88450.1"/>
    </source>
</evidence>
<dbReference type="InterPro" id="IPR029033">
    <property type="entry name" value="His_PPase_superfam"/>
</dbReference>